<keyword evidence="3" id="KW-1185">Reference proteome</keyword>
<feature type="compositionally biased region" description="Basic and acidic residues" evidence="1">
    <location>
        <begin position="1"/>
        <end position="11"/>
    </location>
</feature>
<feature type="compositionally biased region" description="Polar residues" evidence="1">
    <location>
        <begin position="64"/>
        <end position="76"/>
    </location>
</feature>
<gene>
    <name evidence="2" type="ORF">FWK35_00026974</name>
</gene>
<protein>
    <submittedName>
        <fullName evidence="2">Uncharacterized protein</fullName>
    </submittedName>
</protein>
<proteinExistence type="predicted"/>
<name>A0A6G0VZ95_APHCR</name>
<dbReference type="EMBL" id="VUJU01011050">
    <property type="protein sequence ID" value="KAF0712123.1"/>
    <property type="molecule type" value="Genomic_DNA"/>
</dbReference>
<evidence type="ECO:0000256" key="1">
    <source>
        <dbReference type="SAM" id="MobiDB-lite"/>
    </source>
</evidence>
<sequence>MRDYYRAELRKHPLGKSEAGTDDVSNSSWPLFKCFSYLRNTMQTRTRLTNIKSNFKPSEESDIESNSSQANNMCQP</sequence>
<evidence type="ECO:0000313" key="2">
    <source>
        <dbReference type="EMBL" id="KAF0712123.1"/>
    </source>
</evidence>
<accession>A0A6G0VZ95</accession>
<comment type="caution">
    <text evidence="2">The sequence shown here is derived from an EMBL/GenBank/DDBJ whole genome shotgun (WGS) entry which is preliminary data.</text>
</comment>
<feature type="region of interest" description="Disordered" evidence="1">
    <location>
        <begin position="49"/>
        <end position="76"/>
    </location>
</feature>
<evidence type="ECO:0000313" key="3">
    <source>
        <dbReference type="Proteomes" id="UP000478052"/>
    </source>
</evidence>
<feature type="region of interest" description="Disordered" evidence="1">
    <location>
        <begin position="1"/>
        <end position="24"/>
    </location>
</feature>
<reference evidence="2 3" key="1">
    <citation type="submission" date="2019-08" db="EMBL/GenBank/DDBJ databases">
        <title>Whole genome of Aphis craccivora.</title>
        <authorList>
            <person name="Voronova N.V."/>
            <person name="Shulinski R.S."/>
            <person name="Bandarenka Y.V."/>
            <person name="Zhorov D.G."/>
            <person name="Warner D."/>
        </authorList>
    </citation>
    <scope>NUCLEOTIDE SEQUENCE [LARGE SCALE GENOMIC DNA]</scope>
    <source>
        <strain evidence="2">180601</strain>
        <tissue evidence="2">Whole Body</tissue>
    </source>
</reference>
<organism evidence="2 3">
    <name type="scientific">Aphis craccivora</name>
    <name type="common">Cowpea aphid</name>
    <dbReference type="NCBI Taxonomy" id="307492"/>
    <lineage>
        <taxon>Eukaryota</taxon>
        <taxon>Metazoa</taxon>
        <taxon>Ecdysozoa</taxon>
        <taxon>Arthropoda</taxon>
        <taxon>Hexapoda</taxon>
        <taxon>Insecta</taxon>
        <taxon>Pterygota</taxon>
        <taxon>Neoptera</taxon>
        <taxon>Paraneoptera</taxon>
        <taxon>Hemiptera</taxon>
        <taxon>Sternorrhyncha</taxon>
        <taxon>Aphidomorpha</taxon>
        <taxon>Aphidoidea</taxon>
        <taxon>Aphididae</taxon>
        <taxon>Aphidini</taxon>
        <taxon>Aphis</taxon>
        <taxon>Aphis</taxon>
    </lineage>
</organism>
<dbReference type="OrthoDB" id="6600720at2759"/>
<dbReference type="Proteomes" id="UP000478052">
    <property type="component" value="Unassembled WGS sequence"/>
</dbReference>
<dbReference type="AlphaFoldDB" id="A0A6G0VZ95"/>